<dbReference type="Proteomes" id="UP000325440">
    <property type="component" value="Unassembled WGS sequence"/>
</dbReference>
<feature type="transmembrane region" description="Helical" evidence="6">
    <location>
        <begin position="287"/>
        <end position="306"/>
    </location>
</feature>
<feature type="transmembrane region" description="Helical" evidence="6">
    <location>
        <begin position="605"/>
        <end position="627"/>
    </location>
</feature>
<dbReference type="SUPFAM" id="SSF103473">
    <property type="entry name" value="MFS general substrate transporter"/>
    <property type="match status" value="1"/>
</dbReference>
<dbReference type="InterPro" id="IPR020846">
    <property type="entry name" value="MFS_dom"/>
</dbReference>
<keyword evidence="9" id="KW-1185">Reference proteome</keyword>
<keyword evidence="4 6" id="KW-0472">Membrane</keyword>
<dbReference type="Pfam" id="PF00083">
    <property type="entry name" value="Sugar_tr"/>
    <property type="match status" value="1"/>
</dbReference>
<evidence type="ECO:0000256" key="5">
    <source>
        <dbReference type="SAM" id="MobiDB-lite"/>
    </source>
</evidence>
<dbReference type="AlphaFoldDB" id="A0A5E4MRZ3"/>
<feature type="transmembrane region" description="Helical" evidence="6">
    <location>
        <begin position="318"/>
        <end position="338"/>
    </location>
</feature>
<dbReference type="GO" id="GO:0016020">
    <property type="term" value="C:membrane"/>
    <property type="evidence" value="ECO:0007669"/>
    <property type="project" value="UniProtKB-SubCell"/>
</dbReference>
<dbReference type="EMBL" id="CABPRJ010000953">
    <property type="protein sequence ID" value="VVC32151.1"/>
    <property type="molecule type" value="Genomic_DNA"/>
</dbReference>
<dbReference type="Gene3D" id="1.20.1250.20">
    <property type="entry name" value="MFS general substrate transporter like domains"/>
    <property type="match status" value="1"/>
</dbReference>
<feature type="transmembrane region" description="Helical" evidence="6">
    <location>
        <begin position="344"/>
        <end position="366"/>
    </location>
</feature>
<dbReference type="InterPro" id="IPR036259">
    <property type="entry name" value="MFS_trans_sf"/>
</dbReference>
<feature type="transmembrane region" description="Helical" evidence="6">
    <location>
        <begin position="574"/>
        <end position="593"/>
    </location>
</feature>
<keyword evidence="8" id="KW-0813">Transport</keyword>
<evidence type="ECO:0000256" key="4">
    <source>
        <dbReference type="ARBA" id="ARBA00023136"/>
    </source>
</evidence>
<accession>A0A5E4MRZ3</accession>
<protein>
    <submittedName>
        <fullName evidence="8">Major facilitator superfamily domain,Major facilitator, sugar transporter-like</fullName>
    </submittedName>
</protein>
<dbReference type="InterPro" id="IPR005828">
    <property type="entry name" value="MFS_sugar_transport-like"/>
</dbReference>
<feature type="transmembrane region" description="Helical" evidence="6">
    <location>
        <begin position="514"/>
        <end position="536"/>
    </location>
</feature>
<gene>
    <name evidence="8" type="ORF">CINCED_3A025335</name>
</gene>
<keyword evidence="8" id="KW-0762">Sugar transport</keyword>
<feature type="transmembrane region" description="Helical" evidence="6">
    <location>
        <begin position="401"/>
        <end position="418"/>
    </location>
</feature>
<evidence type="ECO:0000259" key="7">
    <source>
        <dbReference type="PROSITE" id="PS50850"/>
    </source>
</evidence>
<dbReference type="OrthoDB" id="5296287at2759"/>
<comment type="subcellular location">
    <subcellularLocation>
        <location evidence="1">Membrane</location>
        <topology evidence="1">Multi-pass membrane protein</topology>
    </subcellularLocation>
</comment>
<evidence type="ECO:0000313" key="9">
    <source>
        <dbReference type="Proteomes" id="UP000325440"/>
    </source>
</evidence>
<evidence type="ECO:0000256" key="3">
    <source>
        <dbReference type="ARBA" id="ARBA00022989"/>
    </source>
</evidence>
<evidence type="ECO:0000256" key="1">
    <source>
        <dbReference type="ARBA" id="ARBA00004141"/>
    </source>
</evidence>
<evidence type="ECO:0000256" key="2">
    <source>
        <dbReference type="ARBA" id="ARBA00022692"/>
    </source>
</evidence>
<feature type="region of interest" description="Disordered" evidence="5">
    <location>
        <begin position="121"/>
        <end position="140"/>
    </location>
</feature>
<feature type="domain" description="Major facilitator superfamily (MFS) profile" evidence="7">
    <location>
        <begin position="218"/>
        <end position="658"/>
    </location>
</feature>
<name>A0A5E4MRZ3_9HEMI</name>
<reference evidence="8 9" key="1">
    <citation type="submission" date="2019-08" db="EMBL/GenBank/DDBJ databases">
        <authorList>
            <person name="Alioto T."/>
            <person name="Alioto T."/>
            <person name="Gomez Garrido J."/>
        </authorList>
    </citation>
    <scope>NUCLEOTIDE SEQUENCE [LARGE SCALE GENOMIC DNA]</scope>
</reference>
<dbReference type="PANTHER" id="PTHR24064">
    <property type="entry name" value="SOLUTE CARRIER FAMILY 22 MEMBER"/>
    <property type="match status" value="1"/>
</dbReference>
<sequence>MNKDIFKKWSEYYYEFDEDVNNKAILHYDFEGDEAEPVNLCYHVCTHNIIENVHSRASNIKQENTDDESEVSDTTGKTFPKQIARLGHARRAYKRILSISSVVRTLLLLLCSRHCLSPDRRRRRKNPVKSPKSERRRAGHAGLLRTVPPHFTMTEDTKKENTDVSCESKEHNTNKMSAVTKIGDPVQNALGDFGWWQFWITFALSLLKFPIAWHQLAIIFLGAKSSFQCDVDNKTALLNNTDRCSFRDPLTHNIEPCQKFIYDRSIFHETIITEWDLVCGRFQLANISQSVFMFGVLIGNVLFGMFSDKFGRKIPMMFAIVLLLVAGVGTSLAPWYALFLPLRFLTALAIGGLMISSFVLTMEVVGGKWRTVVSTLHHIPFNLGHMSLALISYMIRDWRQFQLAITLPALFFFTYWWVIPESPRWLLAVGKEKQARKILITGAKQNNRKLDGDFEKALNNQPRNTVGENKGNLFDLFRTANLRKKTLAVFFNWFVCGLCFYGLAQYMGEIGGNIFVNVASSGFIELPGAFLCIYLMEKFGRRNTLLSANLVTAVACILITFLPQNSEVEHFKFILASLGIVGSSIAFPTIYLFSGELFPTVVRNVGVGSASMCARIGSIIAPFVSSLGVLNVYLPPMVFGTVPLVGAVLCLLLPETKGVQLPETIEDGELFGLKTKPTITTKTAENGAQNVGFVADEQL</sequence>
<evidence type="ECO:0000313" key="8">
    <source>
        <dbReference type="EMBL" id="VVC32151.1"/>
    </source>
</evidence>
<keyword evidence="2 6" id="KW-0812">Transmembrane</keyword>
<feature type="transmembrane region" description="Helical" evidence="6">
    <location>
        <begin position="543"/>
        <end position="562"/>
    </location>
</feature>
<feature type="transmembrane region" description="Helical" evidence="6">
    <location>
        <begin position="378"/>
        <end position="395"/>
    </location>
</feature>
<dbReference type="PROSITE" id="PS50850">
    <property type="entry name" value="MFS"/>
    <property type="match status" value="1"/>
</dbReference>
<dbReference type="CDD" id="cd17317">
    <property type="entry name" value="MFS_SLC22"/>
    <property type="match status" value="1"/>
</dbReference>
<keyword evidence="3 6" id="KW-1133">Transmembrane helix</keyword>
<feature type="transmembrane region" description="Helical" evidence="6">
    <location>
        <begin position="487"/>
        <end position="508"/>
    </location>
</feature>
<proteinExistence type="predicted"/>
<dbReference type="GO" id="GO:0022857">
    <property type="term" value="F:transmembrane transporter activity"/>
    <property type="evidence" value="ECO:0007669"/>
    <property type="project" value="InterPro"/>
</dbReference>
<organism evidence="8 9">
    <name type="scientific">Cinara cedri</name>
    <dbReference type="NCBI Taxonomy" id="506608"/>
    <lineage>
        <taxon>Eukaryota</taxon>
        <taxon>Metazoa</taxon>
        <taxon>Ecdysozoa</taxon>
        <taxon>Arthropoda</taxon>
        <taxon>Hexapoda</taxon>
        <taxon>Insecta</taxon>
        <taxon>Pterygota</taxon>
        <taxon>Neoptera</taxon>
        <taxon>Paraneoptera</taxon>
        <taxon>Hemiptera</taxon>
        <taxon>Sternorrhyncha</taxon>
        <taxon>Aphidomorpha</taxon>
        <taxon>Aphidoidea</taxon>
        <taxon>Aphididae</taxon>
        <taxon>Lachninae</taxon>
        <taxon>Cinara</taxon>
    </lineage>
</organism>
<evidence type="ECO:0000256" key="6">
    <source>
        <dbReference type="SAM" id="Phobius"/>
    </source>
</evidence>